<dbReference type="Pfam" id="PF22883">
    <property type="entry name" value="Consortin_N"/>
    <property type="match status" value="1"/>
</dbReference>
<keyword evidence="2" id="KW-0812">Transmembrane</keyword>
<dbReference type="PANTHER" id="PTHR28581:SF2">
    <property type="entry name" value="NUTRITIONALLY-REGULATED ADIPOSE AND CARDIAC ENRICHED PROTEIN HOMOLOG ISOFORM X1"/>
    <property type="match status" value="1"/>
</dbReference>
<keyword evidence="2" id="KW-0472">Membrane</keyword>
<accession>A0A913XT06</accession>
<dbReference type="GO" id="GO:0005802">
    <property type="term" value="C:trans-Golgi network"/>
    <property type="evidence" value="ECO:0007669"/>
    <property type="project" value="InterPro"/>
</dbReference>
<protein>
    <recommendedName>
        <fullName evidence="3">Consortin N-terminal domain-containing protein</fullName>
    </recommendedName>
</protein>
<dbReference type="AlphaFoldDB" id="A0A913XT06"/>
<sequence length="377" mass="43355">MDVDSETSKVENDDVSEDKPRLEPTGGDEEPVEESKKDEENDEEKADDNEGLDGLAIFAQQLNDRDRLVLYDKAVRLKRKGSFTNALQCFLCCLQGLKERNRFPVLPECLHHIADIYSKQEDYETAIQFAQAEKLYYETALITINRDEKPEPWDSIPYRKPASNINTTSQDQTFTQTAVSEEARKADEYEKLAHMCLKQKNPQLALDYCAKAVKLQQACYGEQHPTTLQTLDLFTVIYAEMGKQQYKAAMEKFTAAQEKEQQTKQSQQKEKEDKPEELKESNAKPLKTNIKSAGDGEVQQQSNPRTDDTVEITLTPSWAVVLYLAITVIITLVMTAILCYITDTDIHTTYSYMVKRLKFYYYYYYSKRQPSGGTQYF</sequence>
<dbReference type="Proteomes" id="UP000887567">
    <property type="component" value="Unplaced"/>
</dbReference>
<dbReference type="InterPro" id="IPR019734">
    <property type="entry name" value="TPR_rpt"/>
</dbReference>
<dbReference type="GO" id="GO:0071253">
    <property type="term" value="F:connexin binding"/>
    <property type="evidence" value="ECO:0007669"/>
    <property type="project" value="InterPro"/>
</dbReference>
<dbReference type="InterPro" id="IPR054132">
    <property type="entry name" value="Consortin_N"/>
</dbReference>
<keyword evidence="5" id="KW-1185">Reference proteome</keyword>
<dbReference type="GO" id="GO:0042998">
    <property type="term" value="P:positive regulation of Golgi to plasma membrane protein transport"/>
    <property type="evidence" value="ECO:0007669"/>
    <property type="project" value="TreeGrafter"/>
</dbReference>
<evidence type="ECO:0000313" key="5">
    <source>
        <dbReference type="Proteomes" id="UP000887567"/>
    </source>
</evidence>
<evidence type="ECO:0000313" key="4">
    <source>
        <dbReference type="EnsemblMetazoa" id="XP_020909273.1"/>
    </source>
</evidence>
<dbReference type="OMA" id="QFAQAEK"/>
<name>A0A913XT06_EXADI</name>
<reference evidence="4" key="1">
    <citation type="submission" date="2022-11" db="UniProtKB">
        <authorList>
            <consortium name="EnsemblMetazoa"/>
        </authorList>
    </citation>
    <scope>IDENTIFICATION</scope>
</reference>
<feature type="transmembrane region" description="Helical" evidence="2">
    <location>
        <begin position="318"/>
        <end position="341"/>
    </location>
</feature>
<keyword evidence="2" id="KW-1133">Transmembrane helix</keyword>
<dbReference type="KEGG" id="epa:110247210"/>
<evidence type="ECO:0000256" key="2">
    <source>
        <dbReference type="SAM" id="Phobius"/>
    </source>
</evidence>
<dbReference type="SMART" id="SM00028">
    <property type="entry name" value="TPR"/>
    <property type="match status" value="2"/>
</dbReference>
<dbReference type="InterPro" id="IPR042318">
    <property type="entry name" value="Consortin"/>
</dbReference>
<dbReference type="Pfam" id="PF13424">
    <property type="entry name" value="TPR_12"/>
    <property type="match status" value="1"/>
</dbReference>
<organism evidence="4 5">
    <name type="scientific">Exaiptasia diaphana</name>
    <name type="common">Tropical sea anemone</name>
    <name type="synonym">Aiptasia pulchella</name>
    <dbReference type="NCBI Taxonomy" id="2652724"/>
    <lineage>
        <taxon>Eukaryota</taxon>
        <taxon>Metazoa</taxon>
        <taxon>Cnidaria</taxon>
        <taxon>Anthozoa</taxon>
        <taxon>Hexacorallia</taxon>
        <taxon>Actiniaria</taxon>
        <taxon>Aiptasiidae</taxon>
        <taxon>Exaiptasia</taxon>
    </lineage>
</organism>
<feature type="domain" description="Consortin N-terminal" evidence="3">
    <location>
        <begin position="103"/>
        <end position="145"/>
    </location>
</feature>
<dbReference type="RefSeq" id="XP_020909273.1">
    <property type="nucleotide sequence ID" value="XM_021053614.2"/>
</dbReference>
<evidence type="ECO:0000256" key="1">
    <source>
        <dbReference type="SAM" id="MobiDB-lite"/>
    </source>
</evidence>
<dbReference type="GO" id="GO:0005886">
    <property type="term" value="C:plasma membrane"/>
    <property type="evidence" value="ECO:0007669"/>
    <property type="project" value="TreeGrafter"/>
</dbReference>
<dbReference type="GO" id="GO:0030133">
    <property type="term" value="C:transport vesicle"/>
    <property type="evidence" value="ECO:0007669"/>
    <property type="project" value="TreeGrafter"/>
</dbReference>
<feature type="region of interest" description="Disordered" evidence="1">
    <location>
        <begin position="257"/>
        <end position="307"/>
    </location>
</feature>
<feature type="compositionally biased region" description="Basic and acidic residues" evidence="1">
    <location>
        <begin position="257"/>
        <end position="282"/>
    </location>
</feature>
<evidence type="ECO:0000259" key="3">
    <source>
        <dbReference type="Pfam" id="PF22883"/>
    </source>
</evidence>
<feature type="region of interest" description="Disordered" evidence="1">
    <location>
        <begin position="1"/>
        <end position="52"/>
    </location>
</feature>
<dbReference type="Gene3D" id="1.25.40.10">
    <property type="entry name" value="Tetratricopeptide repeat domain"/>
    <property type="match status" value="2"/>
</dbReference>
<dbReference type="InterPro" id="IPR011990">
    <property type="entry name" value="TPR-like_helical_dom_sf"/>
</dbReference>
<feature type="compositionally biased region" description="Acidic residues" evidence="1">
    <location>
        <begin position="40"/>
        <end position="51"/>
    </location>
</feature>
<dbReference type="OrthoDB" id="9946233at2759"/>
<dbReference type="GeneID" id="110247210"/>
<dbReference type="EnsemblMetazoa" id="XM_021053614.2">
    <property type="protein sequence ID" value="XP_020909273.1"/>
    <property type="gene ID" value="LOC110247210"/>
</dbReference>
<dbReference type="PANTHER" id="PTHR28581">
    <property type="entry name" value="CONSORTIN"/>
    <property type="match status" value="1"/>
</dbReference>
<dbReference type="SUPFAM" id="SSF48452">
    <property type="entry name" value="TPR-like"/>
    <property type="match status" value="1"/>
</dbReference>
<proteinExistence type="predicted"/>
<feature type="compositionally biased region" description="Basic and acidic residues" evidence="1">
    <location>
        <begin position="1"/>
        <end position="22"/>
    </location>
</feature>